<name>A0A7C2PAJ4_9PLAN</name>
<gene>
    <name evidence="2" type="ORF">ENQ76_08925</name>
</gene>
<sequence length="149" mass="16010">MEALLTSLVDLFVALWSLLVAVLGLVVPWTPLIAWLAYWLFAADWSKLWPVLARGGWIAVVLIGVMMALIWGVVAPPTGGHHVILGLTLSNFVGKFVYVTALLVMMLLCGSVQLSGACGTWASFPEPEPEDDHSHDGHGHDAHAAAHAH</sequence>
<evidence type="ECO:0000313" key="2">
    <source>
        <dbReference type="EMBL" id="HEN15576.1"/>
    </source>
</evidence>
<comment type="caution">
    <text evidence="2">The sequence shown here is derived from an EMBL/GenBank/DDBJ whole genome shotgun (WGS) entry which is preliminary data.</text>
</comment>
<reference evidence="2" key="1">
    <citation type="journal article" date="2020" name="mSystems">
        <title>Genome- and Community-Level Interaction Insights into Carbon Utilization and Element Cycling Functions of Hydrothermarchaeota in Hydrothermal Sediment.</title>
        <authorList>
            <person name="Zhou Z."/>
            <person name="Liu Y."/>
            <person name="Xu W."/>
            <person name="Pan J."/>
            <person name="Luo Z.H."/>
            <person name="Li M."/>
        </authorList>
    </citation>
    <scope>NUCLEOTIDE SEQUENCE [LARGE SCALE GENOMIC DNA]</scope>
    <source>
        <strain evidence="2">SpSt-339</strain>
    </source>
</reference>
<accession>A0A7C2PAJ4</accession>
<keyword evidence="1" id="KW-0812">Transmembrane</keyword>
<protein>
    <submittedName>
        <fullName evidence="2">Uncharacterized protein</fullName>
    </submittedName>
</protein>
<keyword evidence="1" id="KW-0472">Membrane</keyword>
<evidence type="ECO:0000256" key="1">
    <source>
        <dbReference type="SAM" id="Phobius"/>
    </source>
</evidence>
<proteinExistence type="predicted"/>
<feature type="transmembrane region" description="Helical" evidence="1">
    <location>
        <begin position="51"/>
        <end position="71"/>
    </location>
</feature>
<feature type="transmembrane region" description="Helical" evidence="1">
    <location>
        <begin position="12"/>
        <end position="39"/>
    </location>
</feature>
<dbReference type="EMBL" id="DSOK01000255">
    <property type="protein sequence ID" value="HEN15576.1"/>
    <property type="molecule type" value="Genomic_DNA"/>
</dbReference>
<feature type="transmembrane region" description="Helical" evidence="1">
    <location>
        <begin position="83"/>
        <end position="108"/>
    </location>
</feature>
<dbReference type="AlphaFoldDB" id="A0A7C2PAJ4"/>
<organism evidence="2">
    <name type="scientific">Schlesneria paludicola</name>
    <dbReference type="NCBI Taxonomy" id="360056"/>
    <lineage>
        <taxon>Bacteria</taxon>
        <taxon>Pseudomonadati</taxon>
        <taxon>Planctomycetota</taxon>
        <taxon>Planctomycetia</taxon>
        <taxon>Planctomycetales</taxon>
        <taxon>Planctomycetaceae</taxon>
        <taxon>Schlesneria</taxon>
    </lineage>
</organism>
<keyword evidence="1" id="KW-1133">Transmembrane helix</keyword>